<organism evidence="2">
    <name type="scientific">Arundo donax</name>
    <name type="common">Giant reed</name>
    <name type="synonym">Donax arundinaceus</name>
    <dbReference type="NCBI Taxonomy" id="35708"/>
    <lineage>
        <taxon>Eukaryota</taxon>
        <taxon>Viridiplantae</taxon>
        <taxon>Streptophyta</taxon>
        <taxon>Embryophyta</taxon>
        <taxon>Tracheophyta</taxon>
        <taxon>Spermatophyta</taxon>
        <taxon>Magnoliopsida</taxon>
        <taxon>Liliopsida</taxon>
        <taxon>Poales</taxon>
        <taxon>Poaceae</taxon>
        <taxon>PACMAD clade</taxon>
        <taxon>Arundinoideae</taxon>
        <taxon>Arundineae</taxon>
        <taxon>Arundo</taxon>
    </lineage>
</organism>
<reference evidence="2" key="2">
    <citation type="journal article" date="2015" name="Data Brief">
        <title>Shoot transcriptome of the giant reed, Arundo donax.</title>
        <authorList>
            <person name="Barrero R.A."/>
            <person name="Guerrero F.D."/>
            <person name="Moolhuijzen P."/>
            <person name="Goolsby J.A."/>
            <person name="Tidwell J."/>
            <person name="Bellgard S.E."/>
            <person name="Bellgard M.I."/>
        </authorList>
    </citation>
    <scope>NUCLEOTIDE SEQUENCE</scope>
    <source>
        <tissue evidence="2">Shoot tissue taken approximately 20 cm above the soil surface</tissue>
    </source>
</reference>
<dbReference type="AlphaFoldDB" id="A0A0A9A151"/>
<evidence type="ECO:0000256" key="1">
    <source>
        <dbReference type="SAM" id="MobiDB-lite"/>
    </source>
</evidence>
<dbReference type="EMBL" id="GBRH01257123">
    <property type="protein sequence ID" value="JAD40772.1"/>
    <property type="molecule type" value="Transcribed_RNA"/>
</dbReference>
<protein>
    <submittedName>
        <fullName evidence="2">Uncharacterized protein</fullName>
    </submittedName>
</protein>
<reference evidence="2" key="1">
    <citation type="submission" date="2014-09" db="EMBL/GenBank/DDBJ databases">
        <authorList>
            <person name="Magalhaes I.L.F."/>
            <person name="Oliveira U."/>
            <person name="Santos F.R."/>
            <person name="Vidigal T.H.D.A."/>
            <person name="Brescovit A.D."/>
            <person name="Santos A.J."/>
        </authorList>
    </citation>
    <scope>NUCLEOTIDE SEQUENCE</scope>
    <source>
        <tissue evidence="2">Shoot tissue taken approximately 20 cm above the soil surface</tissue>
    </source>
</reference>
<feature type="compositionally biased region" description="Polar residues" evidence="1">
    <location>
        <begin position="1"/>
        <end position="11"/>
    </location>
</feature>
<proteinExistence type="predicted"/>
<feature type="region of interest" description="Disordered" evidence="1">
    <location>
        <begin position="1"/>
        <end position="26"/>
    </location>
</feature>
<name>A0A0A9A151_ARUDO</name>
<sequence>MPRSSTSTRNGSDVPVECACRDQRMK</sequence>
<accession>A0A0A9A151</accession>
<evidence type="ECO:0000313" key="2">
    <source>
        <dbReference type="EMBL" id="JAD40772.1"/>
    </source>
</evidence>